<organism evidence="3 4">
    <name type="scientific">Rotaria magnacalcarata</name>
    <dbReference type="NCBI Taxonomy" id="392030"/>
    <lineage>
        <taxon>Eukaryota</taxon>
        <taxon>Metazoa</taxon>
        <taxon>Spiralia</taxon>
        <taxon>Gnathifera</taxon>
        <taxon>Rotifera</taxon>
        <taxon>Eurotatoria</taxon>
        <taxon>Bdelloidea</taxon>
        <taxon>Philodinida</taxon>
        <taxon>Philodinidae</taxon>
        <taxon>Rotaria</taxon>
    </lineage>
</organism>
<gene>
    <name evidence="3" type="ORF">KQP761_LOCUS7707</name>
</gene>
<keyword evidence="1" id="KW-0732">Signal</keyword>
<dbReference type="SUPFAM" id="SSF56436">
    <property type="entry name" value="C-type lectin-like"/>
    <property type="match status" value="1"/>
</dbReference>
<feature type="signal peptide" evidence="1">
    <location>
        <begin position="1"/>
        <end position="16"/>
    </location>
</feature>
<dbReference type="Proteomes" id="UP000663834">
    <property type="component" value="Unassembled WGS sequence"/>
</dbReference>
<evidence type="ECO:0000256" key="1">
    <source>
        <dbReference type="SAM" id="SignalP"/>
    </source>
</evidence>
<dbReference type="InterPro" id="IPR016187">
    <property type="entry name" value="CTDL_fold"/>
</dbReference>
<dbReference type="InterPro" id="IPR010515">
    <property type="entry name" value="Collagenase_NC10/endostatin"/>
</dbReference>
<dbReference type="Pfam" id="PF06482">
    <property type="entry name" value="Endostatin"/>
    <property type="match status" value="1"/>
</dbReference>
<protein>
    <recommendedName>
        <fullName evidence="2">Collagenase NC10/endostatin domain-containing protein</fullName>
    </recommendedName>
</protein>
<dbReference type="EMBL" id="CAJNOW010002670">
    <property type="protein sequence ID" value="CAF1360568.1"/>
    <property type="molecule type" value="Genomic_DNA"/>
</dbReference>
<dbReference type="InterPro" id="IPR016186">
    <property type="entry name" value="C-type_lectin-like/link_sf"/>
</dbReference>
<dbReference type="OrthoDB" id="5983381at2759"/>
<evidence type="ECO:0000313" key="3">
    <source>
        <dbReference type="EMBL" id="CAF1360568.1"/>
    </source>
</evidence>
<comment type="caution">
    <text evidence="3">The sequence shown here is derived from an EMBL/GenBank/DDBJ whole genome shotgun (WGS) entry which is preliminary data.</text>
</comment>
<dbReference type="Gene3D" id="3.10.100.10">
    <property type="entry name" value="Mannose-Binding Protein A, subunit A"/>
    <property type="match status" value="1"/>
</dbReference>
<accession>A0A815I336</accession>
<name>A0A815I336_9BILA</name>
<evidence type="ECO:0000259" key="2">
    <source>
        <dbReference type="Pfam" id="PF06482"/>
    </source>
</evidence>
<reference evidence="3" key="1">
    <citation type="submission" date="2021-02" db="EMBL/GenBank/DDBJ databases">
        <authorList>
            <person name="Nowell W R."/>
        </authorList>
    </citation>
    <scope>NUCLEOTIDE SEQUENCE</scope>
</reference>
<evidence type="ECO:0000313" key="4">
    <source>
        <dbReference type="Proteomes" id="UP000663834"/>
    </source>
</evidence>
<feature type="chain" id="PRO_5033061142" description="Collagenase NC10/endostatin domain-containing protein" evidence="1">
    <location>
        <begin position="17"/>
        <end position="574"/>
    </location>
</feature>
<sequence length="574" mass="62618">MLTIINCLCTIALTSSSTNTNSNRIDPIVRSLKRIVDTALQEDTPEDIGNEYLIEQLSRILEQEEGFRIADRKSRSIYPIDEDESSVPDGSGYIGDDKNLPSFYPNMSIVAFTMGPTTTVFSEYTSRTSSPCRCEKGERGDKGIPGICPADCASVGHREPKKDCIGSHINLANLAQSIRQLIIDSKKIAYRNALALPCVCTPASSPSSSSSTTTSPAKIAYRNALALPCVCTPASSPSSSSSTTTSPAVSSQFTLDYNTYARLKGEKGDRGNKGDIGTSCSSTCVQSAQYARLKGEKGDRGNKGDIGTSCSSTCVQSAQTNVRVFKTLQQAIGASTTYPDHSYIHIVNDYGQLQGVYIRVHGQLIPLRIESESSHYVHEQPLPPTTLSIPKPQCTTTLSCKRLHMFAIGPNVRKMCNAKRANAMCSKLSDYDNVCESASKRQNLSGVYRAFMSTSTSWLSNLFAGVCVNATVANIREQILFDNISDIFQKKPAQSEILDINGLRPQFQYWWHGTNINGTASSDTCHDWSRHDSSLSGIASRIPDNKHGLFYQQLKWPCSIGDSNMGILCIETNC</sequence>
<dbReference type="AlphaFoldDB" id="A0A815I336"/>
<feature type="domain" description="Collagenase NC10/endostatin" evidence="2">
    <location>
        <begin position="430"/>
        <end position="572"/>
    </location>
</feature>
<proteinExistence type="predicted"/>